<proteinExistence type="predicted"/>
<dbReference type="Proteomes" id="UP000032141">
    <property type="component" value="Chromosome C3"/>
</dbReference>
<organism evidence="2 3">
    <name type="scientific">Brassica oleracea var. oleracea</name>
    <dbReference type="NCBI Taxonomy" id="109376"/>
    <lineage>
        <taxon>Eukaryota</taxon>
        <taxon>Viridiplantae</taxon>
        <taxon>Streptophyta</taxon>
        <taxon>Embryophyta</taxon>
        <taxon>Tracheophyta</taxon>
        <taxon>Spermatophyta</taxon>
        <taxon>Magnoliopsida</taxon>
        <taxon>eudicotyledons</taxon>
        <taxon>Gunneridae</taxon>
        <taxon>Pentapetalae</taxon>
        <taxon>rosids</taxon>
        <taxon>malvids</taxon>
        <taxon>Brassicales</taxon>
        <taxon>Brassicaceae</taxon>
        <taxon>Brassiceae</taxon>
        <taxon>Brassica</taxon>
    </lineage>
</organism>
<feature type="transmembrane region" description="Helical" evidence="1">
    <location>
        <begin position="62"/>
        <end position="83"/>
    </location>
</feature>
<dbReference type="AlphaFoldDB" id="A0A0D3BCD8"/>
<dbReference type="Gramene" id="Bo3g074950.1">
    <property type="protein sequence ID" value="Bo3g074950.1"/>
    <property type="gene ID" value="Bo3g074950"/>
</dbReference>
<reference evidence="2 3" key="1">
    <citation type="journal article" date="2014" name="Genome Biol.">
        <title>Transcriptome and methylome profiling reveals relics of genome dominance in the mesopolyploid Brassica oleracea.</title>
        <authorList>
            <person name="Parkin I.A."/>
            <person name="Koh C."/>
            <person name="Tang H."/>
            <person name="Robinson S.J."/>
            <person name="Kagale S."/>
            <person name="Clarke W.E."/>
            <person name="Town C.D."/>
            <person name="Nixon J."/>
            <person name="Krishnakumar V."/>
            <person name="Bidwell S.L."/>
            <person name="Denoeud F."/>
            <person name="Belcram H."/>
            <person name="Links M.G."/>
            <person name="Just J."/>
            <person name="Clarke C."/>
            <person name="Bender T."/>
            <person name="Huebert T."/>
            <person name="Mason A.S."/>
            <person name="Pires J.C."/>
            <person name="Barker G."/>
            <person name="Moore J."/>
            <person name="Walley P.G."/>
            <person name="Manoli S."/>
            <person name="Batley J."/>
            <person name="Edwards D."/>
            <person name="Nelson M.N."/>
            <person name="Wang X."/>
            <person name="Paterson A.H."/>
            <person name="King G."/>
            <person name="Bancroft I."/>
            <person name="Chalhoub B."/>
            <person name="Sharpe A.G."/>
        </authorList>
    </citation>
    <scope>NUCLEOTIDE SEQUENCE</scope>
    <source>
        <strain evidence="2 3">cv. TO1000</strain>
    </source>
</reference>
<protein>
    <submittedName>
        <fullName evidence="2">Uncharacterized protein</fullName>
    </submittedName>
</protein>
<accession>A0A0D3BCD8</accession>
<evidence type="ECO:0000256" key="1">
    <source>
        <dbReference type="SAM" id="Phobius"/>
    </source>
</evidence>
<evidence type="ECO:0000313" key="3">
    <source>
        <dbReference type="Proteomes" id="UP000032141"/>
    </source>
</evidence>
<sequence length="97" mass="11449">MKRFSLSYHHKERRQEEKLAGRRSCDVDSRRRRSFDRSVSIKRQGLLEVDELKATATQMYQIGFLLNLNLPLISYCVCMCVLFDRRFVSVVTLGKFT</sequence>
<keyword evidence="3" id="KW-1185">Reference proteome</keyword>
<keyword evidence="1" id="KW-1133">Transmembrane helix</keyword>
<keyword evidence="1" id="KW-0472">Membrane</keyword>
<evidence type="ECO:0000313" key="2">
    <source>
        <dbReference type="EnsemblPlants" id="Bo3g074950.1"/>
    </source>
</evidence>
<name>A0A0D3BCD8_BRAOL</name>
<keyword evidence="1" id="KW-0812">Transmembrane</keyword>
<dbReference type="EnsemblPlants" id="Bo3g074950.1">
    <property type="protein sequence ID" value="Bo3g074950.1"/>
    <property type="gene ID" value="Bo3g074950"/>
</dbReference>
<reference evidence="2" key="2">
    <citation type="submission" date="2015-03" db="UniProtKB">
        <authorList>
            <consortium name="EnsemblPlants"/>
        </authorList>
    </citation>
    <scope>IDENTIFICATION</scope>
</reference>
<dbReference type="HOGENOM" id="CLU_2349652_0_0_1"/>